<accession>A0A838AAF3</accession>
<dbReference type="Pfam" id="PF13683">
    <property type="entry name" value="rve_3"/>
    <property type="match status" value="1"/>
</dbReference>
<dbReference type="PROSITE" id="PS50994">
    <property type="entry name" value="INTEGRASE"/>
    <property type="match status" value="1"/>
</dbReference>
<dbReference type="AlphaFoldDB" id="A0A838AAF3"/>
<evidence type="ECO:0000313" key="3">
    <source>
        <dbReference type="Proteomes" id="UP000582974"/>
    </source>
</evidence>
<gene>
    <name evidence="2" type="ORF">H0B56_11705</name>
</gene>
<dbReference type="PANTHER" id="PTHR35004:SF6">
    <property type="entry name" value="TRANSPOSASE"/>
    <property type="match status" value="1"/>
</dbReference>
<dbReference type="SUPFAM" id="SSF53098">
    <property type="entry name" value="Ribonuclease H-like"/>
    <property type="match status" value="1"/>
</dbReference>
<evidence type="ECO:0000313" key="2">
    <source>
        <dbReference type="EMBL" id="MBA0126207.1"/>
    </source>
</evidence>
<dbReference type="InterPro" id="IPR047656">
    <property type="entry name" value="IS481-like_transpos"/>
</dbReference>
<dbReference type="InterPro" id="IPR012337">
    <property type="entry name" value="RNaseH-like_sf"/>
</dbReference>
<dbReference type="InterPro" id="IPR001584">
    <property type="entry name" value="Integrase_cat-core"/>
</dbReference>
<dbReference type="EMBL" id="JACCKD010000004">
    <property type="protein sequence ID" value="MBA0126207.1"/>
    <property type="molecule type" value="Genomic_DNA"/>
</dbReference>
<name>A0A838AAF3_9PSEU</name>
<organism evidence="2 3">
    <name type="scientific">Haloechinothrix aidingensis</name>
    <dbReference type="NCBI Taxonomy" id="2752311"/>
    <lineage>
        <taxon>Bacteria</taxon>
        <taxon>Bacillati</taxon>
        <taxon>Actinomycetota</taxon>
        <taxon>Actinomycetes</taxon>
        <taxon>Pseudonocardiales</taxon>
        <taxon>Pseudonocardiaceae</taxon>
        <taxon>Haloechinothrix</taxon>
    </lineage>
</organism>
<dbReference type="Proteomes" id="UP000582974">
    <property type="component" value="Unassembled WGS sequence"/>
</dbReference>
<feature type="domain" description="Integrase catalytic" evidence="1">
    <location>
        <begin position="135"/>
        <end position="305"/>
    </location>
</feature>
<dbReference type="InterPro" id="IPR009057">
    <property type="entry name" value="Homeodomain-like_sf"/>
</dbReference>
<dbReference type="Pfam" id="PF13565">
    <property type="entry name" value="HTH_32"/>
    <property type="match status" value="1"/>
</dbReference>
<sequence>MLREISVVEQRYHAVLAVLEDGLSVVDAAAKAGVSRQTLHGWIARYAAGGLEELAERSHRPHSCPHQMDAAVEVALVDLRRLHPGWGPDRLRYRLARDGVHPVPSRAAIGRALRRLGLVEPARRRQRKRAYRRWERGRPMELWQLDVMGGVLLDDGRELKALTGLDDHSRLCVSAGLVERATSRPVCAGFAQALRTYGVPTQVLTDNGKVFTGRHAARPMEVLFDRICRENGIEHLLTAVRSPTTTGKIERFHGTLRRECLAGRSFATVGQAQQAIDAWVVEYNTDRPHQALGRCTPAERFHTASPDPGPALDLEALSQRRYGDDWVTRRVASNGIVCVAWQQVSVGKHRRGELVDVHVTDRVLEFWSGPDLLRTVVRESKGDVRKKRASKPTPT</sequence>
<dbReference type="Gene3D" id="3.30.420.10">
    <property type="entry name" value="Ribonuclease H-like superfamily/Ribonuclease H"/>
    <property type="match status" value="1"/>
</dbReference>
<dbReference type="InterPro" id="IPR036397">
    <property type="entry name" value="RNaseH_sf"/>
</dbReference>
<reference evidence="2 3" key="1">
    <citation type="submission" date="2020-07" db="EMBL/GenBank/DDBJ databases">
        <title>Genome of Haloechinothrix sp.</title>
        <authorList>
            <person name="Tang S.-K."/>
            <person name="Yang L."/>
            <person name="Zhu W.-Y."/>
        </authorList>
    </citation>
    <scope>NUCLEOTIDE SEQUENCE [LARGE SCALE GENOMIC DNA]</scope>
    <source>
        <strain evidence="2 3">YIM 98757</strain>
    </source>
</reference>
<dbReference type="PANTHER" id="PTHR35004">
    <property type="entry name" value="TRANSPOSASE RV3428C-RELATED"/>
    <property type="match status" value="1"/>
</dbReference>
<evidence type="ECO:0000259" key="1">
    <source>
        <dbReference type="PROSITE" id="PS50994"/>
    </source>
</evidence>
<dbReference type="GO" id="GO:0003676">
    <property type="term" value="F:nucleic acid binding"/>
    <property type="evidence" value="ECO:0007669"/>
    <property type="project" value="InterPro"/>
</dbReference>
<dbReference type="RefSeq" id="WP_180893051.1">
    <property type="nucleotide sequence ID" value="NZ_JACCKD010000004.1"/>
</dbReference>
<dbReference type="GO" id="GO:0015074">
    <property type="term" value="P:DNA integration"/>
    <property type="evidence" value="ECO:0007669"/>
    <property type="project" value="InterPro"/>
</dbReference>
<keyword evidence="3" id="KW-1185">Reference proteome</keyword>
<proteinExistence type="predicted"/>
<protein>
    <submittedName>
        <fullName evidence="2">IS481 family transposase</fullName>
    </submittedName>
</protein>
<dbReference type="SUPFAM" id="SSF46689">
    <property type="entry name" value="Homeodomain-like"/>
    <property type="match status" value="1"/>
</dbReference>
<dbReference type="NCBIfam" id="NF033577">
    <property type="entry name" value="transpos_IS481"/>
    <property type="match status" value="1"/>
</dbReference>
<comment type="caution">
    <text evidence="2">The sequence shown here is derived from an EMBL/GenBank/DDBJ whole genome shotgun (WGS) entry which is preliminary data.</text>
</comment>